<gene>
    <name evidence="6" type="ORF">LSAA_10539</name>
</gene>
<comment type="similarity">
    <text evidence="1">Belongs to the ANKLE2 family.</text>
</comment>
<keyword evidence="7" id="KW-1185">Reference proteome</keyword>
<evidence type="ECO:0000256" key="4">
    <source>
        <dbReference type="ARBA" id="ARBA00023306"/>
    </source>
</evidence>
<keyword evidence="2" id="KW-0132">Cell division</keyword>
<dbReference type="SUPFAM" id="SSF48403">
    <property type="entry name" value="Ankyrin repeat"/>
    <property type="match status" value="1"/>
</dbReference>
<evidence type="ECO:0000256" key="2">
    <source>
        <dbReference type="ARBA" id="ARBA00022618"/>
    </source>
</evidence>
<dbReference type="InterPro" id="IPR056237">
    <property type="entry name" value="ANKLE2_3rd"/>
</dbReference>
<proteinExistence type="inferred from homology"/>
<dbReference type="PROSITE" id="PS50088">
    <property type="entry name" value="ANK_REPEAT"/>
    <property type="match status" value="1"/>
</dbReference>
<dbReference type="Pfam" id="PF00023">
    <property type="entry name" value="Ank"/>
    <property type="match status" value="1"/>
</dbReference>
<dbReference type="EMBL" id="HG994584">
    <property type="protein sequence ID" value="CAF2953840.1"/>
    <property type="molecule type" value="Genomic_DNA"/>
</dbReference>
<accession>A0A7R8CWK2</accession>
<dbReference type="PANTHER" id="PTHR12349:SF4">
    <property type="entry name" value="ANKYRIN REPEAT AND LEM DOMAIN-CONTAINING PROTEIN 2"/>
    <property type="match status" value="1"/>
</dbReference>
<dbReference type="InterPro" id="IPR002110">
    <property type="entry name" value="Ankyrin_rpt"/>
</dbReference>
<dbReference type="GO" id="GO:0051301">
    <property type="term" value="P:cell division"/>
    <property type="evidence" value="ECO:0007669"/>
    <property type="project" value="UniProtKB-KW"/>
</dbReference>
<evidence type="ECO:0000256" key="1">
    <source>
        <dbReference type="ARBA" id="ARBA00007597"/>
    </source>
</evidence>
<dbReference type="OrthoDB" id="7446186at2759"/>
<protein>
    <submittedName>
        <fullName evidence="6">ANKLE2</fullName>
    </submittedName>
</protein>
<dbReference type="Gene3D" id="1.25.40.20">
    <property type="entry name" value="Ankyrin repeat-containing domain"/>
    <property type="match status" value="1"/>
</dbReference>
<evidence type="ECO:0000259" key="5">
    <source>
        <dbReference type="Pfam" id="PF24567"/>
    </source>
</evidence>
<dbReference type="PANTHER" id="PTHR12349">
    <property type="entry name" value="ANKYRIN REPEAT AND LEM DOMAIN-CONTAINING PROTEIN 2"/>
    <property type="match status" value="1"/>
</dbReference>
<dbReference type="GO" id="GO:0051721">
    <property type="term" value="F:protein phosphatase 2A binding"/>
    <property type="evidence" value="ECO:0007669"/>
    <property type="project" value="TreeGrafter"/>
</dbReference>
<feature type="domain" description="ANKLE2 third alpha/beta" evidence="5">
    <location>
        <begin position="281"/>
        <end position="402"/>
    </location>
</feature>
<evidence type="ECO:0000313" key="6">
    <source>
        <dbReference type="EMBL" id="CAF2953840.1"/>
    </source>
</evidence>
<keyword evidence="3" id="KW-0040">ANK repeat</keyword>
<dbReference type="AlphaFoldDB" id="A0A7R8CWK2"/>
<reference evidence="6" key="1">
    <citation type="submission" date="2021-02" db="EMBL/GenBank/DDBJ databases">
        <authorList>
            <person name="Bekaert M."/>
        </authorList>
    </citation>
    <scope>NUCLEOTIDE SEQUENCE</scope>
    <source>
        <strain evidence="6">IoA-00</strain>
    </source>
</reference>
<evidence type="ECO:0000256" key="3">
    <source>
        <dbReference type="ARBA" id="ARBA00023043"/>
    </source>
</evidence>
<evidence type="ECO:0000313" key="7">
    <source>
        <dbReference type="Proteomes" id="UP000675881"/>
    </source>
</evidence>
<dbReference type="GO" id="GO:0005783">
    <property type="term" value="C:endoplasmic reticulum"/>
    <property type="evidence" value="ECO:0007669"/>
    <property type="project" value="TreeGrafter"/>
</dbReference>
<dbReference type="Proteomes" id="UP000675881">
    <property type="component" value="Chromosome 5"/>
</dbReference>
<name>A0A7R8CWK2_LEPSM</name>
<dbReference type="PROSITE" id="PS50297">
    <property type="entry name" value="ANK_REP_REGION"/>
    <property type="match status" value="1"/>
</dbReference>
<keyword evidence="4" id="KW-0131">Cell cycle</keyword>
<dbReference type="InterPro" id="IPR036770">
    <property type="entry name" value="Ankyrin_rpt-contain_sf"/>
</dbReference>
<sequence>MYYHLYKSKIRVCQSKMLWKKLMFWPSLPMDEKMTDEGKMFYGIRYSECPDVTREEEVEEVPKVLCYDASLLKDVLKKYKAFKPRFKIFRSEEEARIFASEEDALEAQSKLPKVPSGNAECPYSSLSPQELASFRKDLESCDMKAISSKISENPRFLVSVSTDTPSIIHSGTRSNALHICAKEFLECLYPKEPEESRKQRGDYLLDNYLNLPQKGRNETPLHIASTYGHLSIIKILVSYSKCIITPCNKFGDTPENVACSRAPDGQARKSLIIEAIKGRVYIPVYRSLEYGGSIGEPWSPATPSKKLFDSKDFSPIRSPYRSAQKKSPLVVLPSVNKDNYSLCDGPKRVSGLLGPISPIEAPKLKKEWKMSGSKRRLNDPNRGFEKQGREIAKKYGIDWREYWEFLDAYVDFSTTDGLIALEDYLEDIAARMESQRNDNVDSFAVGDLSYGFEELEIAGSQNLAEEAKSPMSTLIDEFKELTIYSQSKSVRNPLITNFNRNVKKEKLSFYNEVNNELTHLSEQVLSYFKDYEEDDNDEIYNFVMSESSLKIFSAKVCNILKQELNKEELCDISDKLELFPNTKSPNILKKEFNNSYRVTSDEDEGMVKRRNFYVNREEIMPLITLIQNGLSKKSDSNAKIIDENLSFQEYSSDDKVLNKTNDFLRNLSLSTENKQDSCSEDSFVTAESEWDRASFETASDNKESYIYGSEPSQTDLEVYLALEGVDTFEYPFISAWKDRIEEYDLVARGTWPTKTKNLEESLNISKFDLDLSSDYY</sequence>
<organism evidence="6 7">
    <name type="scientific">Lepeophtheirus salmonis</name>
    <name type="common">Salmon louse</name>
    <name type="synonym">Caligus salmonis</name>
    <dbReference type="NCBI Taxonomy" id="72036"/>
    <lineage>
        <taxon>Eukaryota</taxon>
        <taxon>Metazoa</taxon>
        <taxon>Ecdysozoa</taxon>
        <taxon>Arthropoda</taxon>
        <taxon>Crustacea</taxon>
        <taxon>Multicrustacea</taxon>
        <taxon>Hexanauplia</taxon>
        <taxon>Copepoda</taxon>
        <taxon>Siphonostomatoida</taxon>
        <taxon>Caligidae</taxon>
        <taxon>Lepeophtheirus</taxon>
    </lineage>
</organism>
<dbReference type="Pfam" id="PF24567">
    <property type="entry name" value="ANKLE2_3rd"/>
    <property type="match status" value="1"/>
</dbReference>